<gene>
    <name evidence="2" type="ORF">BJ960_000671</name>
</gene>
<feature type="region of interest" description="Disordered" evidence="1">
    <location>
        <begin position="1"/>
        <end position="32"/>
    </location>
</feature>
<evidence type="ECO:0000256" key="1">
    <source>
        <dbReference type="SAM" id="MobiDB-lite"/>
    </source>
</evidence>
<organism evidence="2 3">
    <name type="scientific">Leucobacter aridicollis</name>
    <dbReference type="NCBI Taxonomy" id="283878"/>
    <lineage>
        <taxon>Bacteria</taxon>
        <taxon>Bacillati</taxon>
        <taxon>Actinomycetota</taxon>
        <taxon>Actinomycetes</taxon>
        <taxon>Micrococcales</taxon>
        <taxon>Microbacteriaceae</taxon>
        <taxon>Leucobacter</taxon>
    </lineage>
</organism>
<comment type="caution">
    <text evidence="2">The sequence shown here is derived from an EMBL/GenBank/DDBJ whole genome shotgun (WGS) entry which is preliminary data.</text>
</comment>
<sequence>MKFRPPLHHDDASRRLALSPDASARHARGSER</sequence>
<proteinExistence type="predicted"/>
<dbReference type="EMBL" id="JACCBD010000001">
    <property type="protein sequence ID" value="NYD25868.1"/>
    <property type="molecule type" value="Genomic_DNA"/>
</dbReference>
<accession>A0A852R4G8</accession>
<evidence type="ECO:0000313" key="3">
    <source>
        <dbReference type="Proteomes" id="UP000586095"/>
    </source>
</evidence>
<reference evidence="2 3" key="1">
    <citation type="submission" date="2020-07" db="EMBL/GenBank/DDBJ databases">
        <title>Sequencing the genomes of 1000 actinobacteria strains.</title>
        <authorList>
            <person name="Klenk H.-P."/>
        </authorList>
    </citation>
    <scope>NUCLEOTIDE SEQUENCE [LARGE SCALE GENOMIC DNA]</scope>
    <source>
        <strain evidence="2 3">DSM 17380</strain>
    </source>
</reference>
<dbReference type="AlphaFoldDB" id="A0A852R4G8"/>
<name>A0A852R4G8_9MICO</name>
<dbReference type="Proteomes" id="UP000586095">
    <property type="component" value="Unassembled WGS sequence"/>
</dbReference>
<evidence type="ECO:0000313" key="2">
    <source>
        <dbReference type="EMBL" id="NYD25868.1"/>
    </source>
</evidence>
<keyword evidence="3" id="KW-1185">Reference proteome</keyword>
<protein>
    <submittedName>
        <fullName evidence="2">Uncharacterized protein</fullName>
    </submittedName>
</protein>